<dbReference type="OrthoDB" id="1937417at2"/>
<dbReference type="STRING" id="585506.HMPREF0877_0174"/>
<dbReference type="Proteomes" id="UP000004528">
    <property type="component" value="Unassembled WGS sequence"/>
</dbReference>
<dbReference type="GO" id="GO:0004601">
    <property type="term" value="F:peroxidase activity"/>
    <property type="evidence" value="ECO:0007669"/>
    <property type="project" value="UniProtKB-KW"/>
</dbReference>
<evidence type="ECO:0000256" key="1">
    <source>
        <dbReference type="ARBA" id="ARBA00004328"/>
    </source>
</evidence>
<protein>
    <submittedName>
        <fullName evidence="3">Dyp-type peroxidase family protein</fullName>
    </submittedName>
</protein>
<dbReference type="InterPro" id="IPR024455">
    <property type="entry name" value="Phage_capsid"/>
</dbReference>
<keyword evidence="4" id="KW-1185">Reference proteome</keyword>
<accession>C5R879</accession>
<feature type="region of interest" description="Disordered" evidence="2">
    <location>
        <begin position="35"/>
        <end position="88"/>
    </location>
</feature>
<dbReference type="RefSeq" id="WP_002829102.1">
    <property type="nucleotide sequence ID" value="NZ_GG697136.1"/>
</dbReference>
<dbReference type="EMBL" id="ACKU01000004">
    <property type="protein sequence ID" value="EER75663.1"/>
    <property type="molecule type" value="Genomic_DNA"/>
</dbReference>
<sequence>MNLYQMRGAVQNLGEVAKADNEKYQEVLLNPKATSEEISEKQKIAADSKQRYEGMREQYNEAKKAEDEAAAADAEDPKKKKATDTPAEKDVNAFAERLRGVIKSGQSIDLNGFKQAAGVSVNGEDGPVVGDNFLPITLSNEVISEPDMPNPLRGVISTSSMVNLRIPALDVEFGDAFKTIGEGAEANEAEVSGKQITFGRFESKVRIGFTDTLVAGTSLALLQYAQQKLANGASMLELARAFASTPVVGEEHMSLYDASNGIKHIAGDDLFTAILDALADLSDADVDQAAVFMKRADYNKIIKVLANGSATLYAAQPESVIGVPVYFTSYAVKPVVGNFAMYHQNYDPQGSLIEQYRKPETGVTYAQYTLWYDAAIKRPSAFRIVDVAASSAKGE</sequence>
<gene>
    <name evidence="3" type="ORF">HMPREF0877_0174</name>
</gene>
<feature type="compositionally biased region" description="Basic and acidic residues" evidence="2">
    <location>
        <begin position="75"/>
        <end position="88"/>
    </location>
</feature>
<name>C5R879_WEIPA</name>
<evidence type="ECO:0000313" key="3">
    <source>
        <dbReference type="EMBL" id="EER75663.1"/>
    </source>
</evidence>
<comment type="caution">
    <text evidence="3">The sequence shown here is derived from an EMBL/GenBank/DDBJ whole genome shotgun (WGS) entry which is preliminary data.</text>
</comment>
<proteinExistence type="predicted"/>
<evidence type="ECO:0000256" key="2">
    <source>
        <dbReference type="SAM" id="MobiDB-lite"/>
    </source>
</evidence>
<organism evidence="3 4">
    <name type="scientific">Weissella paramesenteroides ATCC 33313</name>
    <dbReference type="NCBI Taxonomy" id="585506"/>
    <lineage>
        <taxon>Bacteria</taxon>
        <taxon>Bacillati</taxon>
        <taxon>Bacillota</taxon>
        <taxon>Bacilli</taxon>
        <taxon>Lactobacillales</taxon>
        <taxon>Lactobacillaceae</taxon>
        <taxon>Weissella</taxon>
    </lineage>
</organism>
<keyword evidence="3" id="KW-0575">Peroxidase</keyword>
<dbReference type="SUPFAM" id="SSF56563">
    <property type="entry name" value="Major capsid protein gp5"/>
    <property type="match status" value="1"/>
</dbReference>
<evidence type="ECO:0000313" key="4">
    <source>
        <dbReference type="Proteomes" id="UP000004528"/>
    </source>
</evidence>
<dbReference type="eggNOG" id="COG4653">
    <property type="taxonomic scope" value="Bacteria"/>
</dbReference>
<dbReference type="HOGENOM" id="CLU_062189_0_0_9"/>
<feature type="compositionally biased region" description="Basic and acidic residues" evidence="2">
    <location>
        <begin position="35"/>
        <end position="67"/>
    </location>
</feature>
<reference evidence="3 4" key="1">
    <citation type="submission" date="2009-04" db="EMBL/GenBank/DDBJ databases">
        <authorList>
            <person name="Qin X."/>
            <person name="Bachman B."/>
            <person name="Battles P."/>
            <person name="Bell A."/>
            <person name="Bess C."/>
            <person name="Bickham C."/>
            <person name="Chaboub L."/>
            <person name="Chen D."/>
            <person name="Coyle M."/>
            <person name="Deiros D.R."/>
            <person name="Dinh H."/>
            <person name="Forbes L."/>
            <person name="Fowler G."/>
            <person name="Francisco L."/>
            <person name="Fu Q."/>
            <person name="Gubbala S."/>
            <person name="Hale W."/>
            <person name="Han Y."/>
            <person name="Hemphill L."/>
            <person name="Highlander S.K."/>
            <person name="Hirani K."/>
            <person name="Hogues M."/>
            <person name="Jackson L."/>
            <person name="Jakkamsetti A."/>
            <person name="Javaid M."/>
            <person name="Jiang H."/>
            <person name="Korchina V."/>
            <person name="Kovar C."/>
            <person name="Lara F."/>
            <person name="Lee S."/>
            <person name="Mata R."/>
            <person name="Mathew T."/>
            <person name="Moen C."/>
            <person name="Morales K."/>
            <person name="Munidasa M."/>
            <person name="Nazareth L."/>
            <person name="Ngo R."/>
            <person name="Nguyen L."/>
            <person name="Okwuonu G."/>
            <person name="Ongeri F."/>
            <person name="Patil S."/>
            <person name="Petrosino J."/>
            <person name="Pham C."/>
            <person name="Pham P."/>
            <person name="Pu L.-L."/>
            <person name="Puazo M."/>
            <person name="Raj R."/>
            <person name="Reid J."/>
            <person name="Rouhana J."/>
            <person name="Saada N."/>
            <person name="Shang Y."/>
            <person name="Simmons D."/>
            <person name="Thornton R."/>
            <person name="Warren J."/>
            <person name="Weissenberger G."/>
            <person name="Zhang J."/>
            <person name="Zhang L."/>
            <person name="Zhou C."/>
            <person name="Zhu D."/>
            <person name="Muzny D."/>
            <person name="Worley K."/>
            <person name="Gibbs R."/>
        </authorList>
    </citation>
    <scope>NUCLEOTIDE SEQUENCE [LARGE SCALE GENOMIC DNA]</scope>
    <source>
        <strain evidence="3 4">ATCC 33313</strain>
    </source>
</reference>
<dbReference type="NCBIfam" id="TIGR01554">
    <property type="entry name" value="major_cap_HK97"/>
    <property type="match status" value="1"/>
</dbReference>
<dbReference type="AlphaFoldDB" id="C5R879"/>
<keyword evidence="3" id="KW-0560">Oxidoreductase</keyword>
<comment type="subcellular location">
    <subcellularLocation>
        <location evidence="1">Virion</location>
    </subcellularLocation>
</comment>